<dbReference type="PIRSF" id="PIRSF009160">
    <property type="entry name" value="UCP009160"/>
    <property type="match status" value="1"/>
</dbReference>
<keyword evidence="2" id="KW-1133">Transmembrane helix</keyword>
<dbReference type="PANTHER" id="PTHR41282">
    <property type="entry name" value="CONSERVED TRANSMEMBRANE PROTEIN-RELATED"/>
    <property type="match status" value="1"/>
</dbReference>
<keyword evidence="2" id="KW-0472">Membrane</keyword>
<accession>A0ABU1FQA8</accession>
<feature type="transmembrane region" description="Helical" evidence="2">
    <location>
        <begin position="151"/>
        <end position="170"/>
    </location>
</feature>
<evidence type="ECO:0000313" key="3">
    <source>
        <dbReference type="EMBL" id="MDR5710820.1"/>
    </source>
</evidence>
<proteinExistence type="predicted"/>
<name>A0ABU1FQA8_9MICC</name>
<evidence type="ECO:0000256" key="2">
    <source>
        <dbReference type="SAM" id="Phobius"/>
    </source>
</evidence>
<dbReference type="PANTHER" id="PTHR41282:SF1">
    <property type="entry name" value="CONSERVED TRANSMEMBRANE PROTEIN-RELATED"/>
    <property type="match status" value="1"/>
</dbReference>
<feature type="compositionally biased region" description="Polar residues" evidence="1">
    <location>
        <begin position="30"/>
        <end position="45"/>
    </location>
</feature>
<sequence>MSNPIFNTGAFPDQFSEQKRERRRFYMNSDAGTVSEQPRQEQTYGQKYGMPGPQTGGQYGADRLEQQYNLPDAAGSEGAPMTYDDVIRKTVISFAVVLLGAGITVSLLGLTTPEQGINVGLGMTLTTVGLFGGLVLGLVNAFKRNPSPALILAYSLLQGFFVGGITSVLNWQFDGIAMQAVLATVSVFAAVLILFKSGKVRATPKLNKMFFVALLGYALFSLINLGLMLFGVTDSMFGLRTEVSPWLGIALGLLGLALATYSLVLDFTNIQEGVEAGVAEKYGWTAAFGLTVSLVWLYIEILRLLAIIRSMAD</sequence>
<evidence type="ECO:0000313" key="4">
    <source>
        <dbReference type="Proteomes" id="UP001260872"/>
    </source>
</evidence>
<dbReference type="Proteomes" id="UP001260872">
    <property type="component" value="Unassembled WGS sequence"/>
</dbReference>
<dbReference type="InterPro" id="IPR010539">
    <property type="entry name" value="BaxI_1-like"/>
</dbReference>
<feature type="transmembrane region" description="Helical" evidence="2">
    <location>
        <begin position="209"/>
        <end position="231"/>
    </location>
</feature>
<comment type="caution">
    <text evidence="3">The sequence shown here is derived from an EMBL/GenBank/DDBJ whole genome shotgun (WGS) entry which is preliminary data.</text>
</comment>
<evidence type="ECO:0000256" key="1">
    <source>
        <dbReference type="SAM" id="MobiDB-lite"/>
    </source>
</evidence>
<feature type="transmembrane region" description="Helical" evidence="2">
    <location>
        <begin position="117"/>
        <end position="139"/>
    </location>
</feature>
<keyword evidence="4" id="KW-1185">Reference proteome</keyword>
<organism evidence="3 4">
    <name type="scientific">Nesterenkonia flava</name>
    <dbReference type="NCBI Taxonomy" id="469799"/>
    <lineage>
        <taxon>Bacteria</taxon>
        <taxon>Bacillati</taxon>
        <taxon>Actinomycetota</taxon>
        <taxon>Actinomycetes</taxon>
        <taxon>Micrococcales</taxon>
        <taxon>Micrococcaceae</taxon>
        <taxon>Nesterenkonia</taxon>
    </lineage>
</organism>
<feature type="transmembrane region" description="Helical" evidence="2">
    <location>
        <begin position="243"/>
        <end position="265"/>
    </location>
</feature>
<feature type="transmembrane region" description="Helical" evidence="2">
    <location>
        <begin position="176"/>
        <end position="197"/>
    </location>
</feature>
<dbReference type="RefSeq" id="WP_310536207.1">
    <property type="nucleotide sequence ID" value="NZ_BAAAOC010000015.1"/>
</dbReference>
<feature type="region of interest" description="Disordered" evidence="1">
    <location>
        <begin position="28"/>
        <end position="57"/>
    </location>
</feature>
<dbReference type="Pfam" id="PF12811">
    <property type="entry name" value="BaxI_1"/>
    <property type="match status" value="1"/>
</dbReference>
<feature type="transmembrane region" description="Helical" evidence="2">
    <location>
        <begin position="286"/>
        <end position="308"/>
    </location>
</feature>
<feature type="transmembrane region" description="Helical" evidence="2">
    <location>
        <begin position="91"/>
        <end position="111"/>
    </location>
</feature>
<keyword evidence="2" id="KW-0812">Transmembrane</keyword>
<dbReference type="EMBL" id="JAVKGT010000002">
    <property type="protein sequence ID" value="MDR5710820.1"/>
    <property type="molecule type" value="Genomic_DNA"/>
</dbReference>
<protein>
    <submittedName>
        <fullName evidence="3">Bax inhibitor-1/YccA family protein</fullName>
    </submittedName>
</protein>
<reference evidence="4" key="1">
    <citation type="submission" date="2023-07" db="EMBL/GenBank/DDBJ databases">
        <title>Description of three actinobacteria isolated from air of manufacturing shop in a pharmaceutical factory.</title>
        <authorList>
            <person name="Zhang D.-F."/>
        </authorList>
    </citation>
    <scope>NUCLEOTIDE SEQUENCE [LARGE SCALE GENOMIC DNA]</scope>
    <source>
        <strain evidence="4">CCTCC AB 207010</strain>
    </source>
</reference>
<gene>
    <name evidence="3" type="ORF">RH857_01510</name>
</gene>